<organism evidence="1">
    <name type="scientific">Candidatus Kentrum sp. TC</name>
    <dbReference type="NCBI Taxonomy" id="2126339"/>
    <lineage>
        <taxon>Bacteria</taxon>
        <taxon>Pseudomonadati</taxon>
        <taxon>Pseudomonadota</taxon>
        <taxon>Gammaproteobacteria</taxon>
        <taxon>Candidatus Kentrum</taxon>
    </lineage>
</organism>
<dbReference type="AlphaFoldDB" id="A0A450Y781"/>
<sequence length="292" mass="33064">MMFSMNRLDTKTQKLILNLLVEGNSLRASARIADVSRNTVDKLLNDAGKACLEFQDKTLRELPCKKIQCDEIWSFVYSKDKNVPADKQGQFGYGDVWTWTAIDADTKLVPCWHVDTRDGDAAKRFISGLAGRLANRVQLTTDGHKPYLEAIEGAFGGDIDYAMLVKLYGKTMEGEKRYSPSVCTGAKKVAITGNPDKAEVSTSYVERQNLTMRMSMRRFTRLTNAFSKKVENHMHAISLHYMHYNFCRIHQTLKVTPAMEAGITDRVWEIQDILNLIPMEAPKERGPYKKAA</sequence>
<name>A0A450Y781_9GAMM</name>
<protein>
    <submittedName>
        <fullName evidence="1">IS1 transposase</fullName>
    </submittedName>
</protein>
<reference evidence="1" key="1">
    <citation type="submission" date="2019-02" db="EMBL/GenBank/DDBJ databases">
        <authorList>
            <person name="Gruber-Vodicka R. H."/>
            <person name="Seah K. B. B."/>
        </authorList>
    </citation>
    <scope>NUCLEOTIDE SEQUENCE</scope>
    <source>
        <strain evidence="1">BECK_BZ123</strain>
    </source>
</reference>
<dbReference type="EMBL" id="CAADFS010000001">
    <property type="protein sequence ID" value="VFK37391.1"/>
    <property type="molecule type" value="Genomic_DNA"/>
</dbReference>
<proteinExistence type="predicted"/>
<accession>A0A450Y781</accession>
<evidence type="ECO:0000313" key="1">
    <source>
        <dbReference type="EMBL" id="VFK37391.1"/>
    </source>
</evidence>
<gene>
    <name evidence="1" type="ORF">BECKTC1821D_GA0114238_100145</name>
</gene>